<sequence length="117" mass="12620">MYSFIFLTNLYAFDLVAIVKCFILFVKVFLLPVPNLLAAADKESKIPLCHKSAQEHEVTSNGDSDLVEFTNGRYCPSDDQPPCCSAGEGSCVSNGARKDCTTGHAGVAIAFGYLCKC</sequence>
<evidence type="ECO:0000256" key="1">
    <source>
        <dbReference type="SAM" id="Phobius"/>
    </source>
</evidence>
<name>A0A445ACT5_ARAHY</name>
<dbReference type="Proteomes" id="UP000289738">
    <property type="component" value="Chromosome B02"/>
</dbReference>
<keyword evidence="1" id="KW-0472">Membrane</keyword>
<protein>
    <submittedName>
        <fullName evidence="2">Uncharacterized protein</fullName>
    </submittedName>
</protein>
<keyword evidence="1" id="KW-0812">Transmembrane</keyword>
<keyword evidence="1" id="KW-1133">Transmembrane helix</keyword>
<dbReference type="AlphaFoldDB" id="A0A445ACT5"/>
<evidence type="ECO:0000313" key="2">
    <source>
        <dbReference type="EMBL" id="RYR24102.1"/>
    </source>
</evidence>
<comment type="caution">
    <text evidence="2">The sequence shown here is derived from an EMBL/GenBank/DDBJ whole genome shotgun (WGS) entry which is preliminary data.</text>
</comment>
<proteinExistence type="predicted"/>
<organism evidence="2 3">
    <name type="scientific">Arachis hypogaea</name>
    <name type="common">Peanut</name>
    <dbReference type="NCBI Taxonomy" id="3818"/>
    <lineage>
        <taxon>Eukaryota</taxon>
        <taxon>Viridiplantae</taxon>
        <taxon>Streptophyta</taxon>
        <taxon>Embryophyta</taxon>
        <taxon>Tracheophyta</taxon>
        <taxon>Spermatophyta</taxon>
        <taxon>Magnoliopsida</taxon>
        <taxon>eudicotyledons</taxon>
        <taxon>Gunneridae</taxon>
        <taxon>Pentapetalae</taxon>
        <taxon>rosids</taxon>
        <taxon>fabids</taxon>
        <taxon>Fabales</taxon>
        <taxon>Fabaceae</taxon>
        <taxon>Papilionoideae</taxon>
        <taxon>50 kb inversion clade</taxon>
        <taxon>dalbergioids sensu lato</taxon>
        <taxon>Dalbergieae</taxon>
        <taxon>Pterocarpus clade</taxon>
        <taxon>Arachis</taxon>
    </lineage>
</organism>
<reference evidence="2 3" key="1">
    <citation type="submission" date="2019-01" db="EMBL/GenBank/DDBJ databases">
        <title>Sequencing of cultivated peanut Arachis hypogaea provides insights into genome evolution and oil improvement.</title>
        <authorList>
            <person name="Chen X."/>
        </authorList>
    </citation>
    <scope>NUCLEOTIDE SEQUENCE [LARGE SCALE GENOMIC DNA]</scope>
    <source>
        <strain evidence="3">cv. Fuhuasheng</strain>
        <tissue evidence="2">Leaves</tissue>
    </source>
</reference>
<evidence type="ECO:0000313" key="3">
    <source>
        <dbReference type="Proteomes" id="UP000289738"/>
    </source>
</evidence>
<dbReference type="EMBL" id="SDMP01000012">
    <property type="protein sequence ID" value="RYR24102.1"/>
    <property type="molecule type" value="Genomic_DNA"/>
</dbReference>
<accession>A0A445ACT5</accession>
<keyword evidence="3" id="KW-1185">Reference proteome</keyword>
<gene>
    <name evidence="2" type="ORF">Ahy_B02g057596</name>
</gene>
<feature type="transmembrane region" description="Helical" evidence="1">
    <location>
        <begin position="12"/>
        <end position="33"/>
    </location>
</feature>